<feature type="repeat" description="Xin" evidence="5">
    <location>
        <begin position="1020"/>
        <end position="1035"/>
    </location>
</feature>
<evidence type="ECO:0000313" key="8">
    <source>
        <dbReference type="Proteomes" id="UP000007648"/>
    </source>
</evidence>
<dbReference type="InterPro" id="IPR030072">
    <property type="entry name" value="XIRP1/XIRP2"/>
</dbReference>
<feature type="repeat" description="Xin" evidence="5">
    <location>
        <begin position="913"/>
        <end position="928"/>
    </location>
</feature>
<feature type="compositionally biased region" description="Basic and acidic residues" evidence="6">
    <location>
        <begin position="999"/>
        <end position="1015"/>
    </location>
</feature>
<feature type="region of interest" description="Disordered" evidence="6">
    <location>
        <begin position="1317"/>
        <end position="1363"/>
    </location>
</feature>
<feature type="region of interest" description="Disordered" evidence="6">
    <location>
        <begin position="878"/>
        <end position="899"/>
    </location>
</feature>
<feature type="repeat" description="Xin" evidence="5">
    <location>
        <begin position="551"/>
        <end position="566"/>
    </location>
</feature>
<comment type="domain">
    <text evidence="5">Xin repeats bind F-actin.</text>
</comment>
<feature type="region of interest" description="Disordered" evidence="6">
    <location>
        <begin position="1492"/>
        <end position="1771"/>
    </location>
</feature>
<protein>
    <submittedName>
        <fullName evidence="7">Xin actin binding repeat containing 1</fullName>
    </submittedName>
</protein>
<evidence type="ECO:0000256" key="6">
    <source>
        <dbReference type="SAM" id="MobiDB-lite"/>
    </source>
</evidence>
<feature type="region of interest" description="Disordered" evidence="6">
    <location>
        <begin position="1813"/>
        <end position="1837"/>
    </location>
</feature>
<dbReference type="Ensembl" id="ENSSHAT00000026405.1">
    <property type="protein sequence ID" value="ENSSHAP00000039912.1"/>
    <property type="gene ID" value="ENSSHAG00000030341.1"/>
</dbReference>
<dbReference type="OrthoDB" id="6129702at2759"/>
<dbReference type="KEGG" id="shr:100926728"/>
<dbReference type="GeneID" id="100926728"/>
<feature type="repeat" description="Xin" evidence="5">
    <location>
        <begin position="437"/>
        <end position="452"/>
    </location>
</feature>
<organism evidence="7 8">
    <name type="scientific">Sarcophilus harrisii</name>
    <name type="common">Tasmanian devil</name>
    <name type="synonym">Sarcophilus laniarius</name>
    <dbReference type="NCBI Taxonomy" id="9305"/>
    <lineage>
        <taxon>Eukaryota</taxon>
        <taxon>Metazoa</taxon>
        <taxon>Chordata</taxon>
        <taxon>Craniata</taxon>
        <taxon>Vertebrata</taxon>
        <taxon>Euteleostomi</taxon>
        <taxon>Mammalia</taxon>
        <taxon>Metatheria</taxon>
        <taxon>Dasyuromorphia</taxon>
        <taxon>Dasyuridae</taxon>
        <taxon>Sarcophilus</taxon>
    </lineage>
</organism>
<dbReference type="InterPro" id="IPR012510">
    <property type="entry name" value="Actin-binding_Xin_repeat"/>
</dbReference>
<feature type="region of interest" description="Disordered" evidence="6">
    <location>
        <begin position="966"/>
        <end position="1052"/>
    </location>
</feature>
<feature type="compositionally biased region" description="Pro residues" evidence="6">
    <location>
        <begin position="23"/>
        <end position="39"/>
    </location>
</feature>
<evidence type="ECO:0000256" key="5">
    <source>
        <dbReference type="PROSITE-ProRule" id="PRU00721"/>
    </source>
</evidence>
<feature type="compositionally biased region" description="Basic and acidic residues" evidence="6">
    <location>
        <begin position="569"/>
        <end position="581"/>
    </location>
</feature>
<gene>
    <name evidence="7" type="primary">XIRP1</name>
</gene>
<feature type="region of interest" description="Disordered" evidence="6">
    <location>
        <begin position="630"/>
        <end position="656"/>
    </location>
</feature>
<feature type="compositionally biased region" description="Low complexity" evidence="6">
    <location>
        <begin position="1979"/>
        <end position="1995"/>
    </location>
</feature>
<keyword evidence="2" id="KW-0677">Repeat</keyword>
<feature type="repeat" description="Xin" evidence="5">
    <location>
        <begin position="188"/>
        <end position="203"/>
    </location>
</feature>
<dbReference type="Proteomes" id="UP000007648">
    <property type="component" value="Unassembled WGS sequence"/>
</dbReference>
<feature type="repeat" description="Xin" evidence="5">
    <location>
        <begin position="89"/>
        <end position="104"/>
    </location>
</feature>
<accession>A0A7N4PKM3</accession>
<feature type="region of interest" description="Disordered" evidence="6">
    <location>
        <begin position="117"/>
        <end position="152"/>
    </location>
</feature>
<keyword evidence="3" id="KW-0965">Cell junction</keyword>
<evidence type="ECO:0000256" key="1">
    <source>
        <dbReference type="ARBA" id="ARBA00004282"/>
    </source>
</evidence>
<feature type="repeat" description="Xin" evidence="5">
    <location>
        <begin position="153"/>
        <end position="168"/>
    </location>
</feature>
<feature type="compositionally biased region" description="Basic and acidic residues" evidence="6">
    <location>
        <begin position="410"/>
        <end position="419"/>
    </location>
</feature>
<feature type="region of interest" description="Disordered" evidence="6">
    <location>
        <begin position="1"/>
        <end position="40"/>
    </location>
</feature>
<evidence type="ECO:0000256" key="2">
    <source>
        <dbReference type="ARBA" id="ARBA00022737"/>
    </source>
</evidence>
<feature type="repeat" description="Xin" evidence="5">
    <location>
        <begin position="513"/>
        <end position="528"/>
    </location>
</feature>
<dbReference type="Pfam" id="PF08043">
    <property type="entry name" value="Xin"/>
    <property type="match status" value="10"/>
</dbReference>
<feature type="repeat" description="Xin" evidence="5">
    <location>
        <begin position="266"/>
        <end position="281"/>
    </location>
</feature>
<dbReference type="PANTHER" id="PTHR22591:SF2">
    <property type="entry name" value="XIN ACTIN-BINDING REPEAT-CONTAINING PROTEIN 1"/>
    <property type="match status" value="1"/>
</dbReference>
<sequence length="2152" mass="230990">MAEGKVQEASTMTFPGAREVALTPPPPPAQDDLPLPPPKEAFSKFYQQRQANELRRLYRHIHPELRKNLEEAVAEDLAEVLGAEEPTEGDVQSMRWIFENWSLDTIGDHQPHQRLTDGEAVPGGDVRATSKKFEDGSFGGSDQAPAKPEPIQGDVRTVRWLFETQPMDALTSQTDIQKAVLREPPPGGDVQGTRTLFETRPLDSLGRAASAQEQSPLQLRSEIQELKGDVKTTVKLFQTEPLCAIRDPEGGIHEVRAACREEIQSTAVRTARWLFETKPLDAINRDPSQVRVIRGISLEEAARPDISNTRWLFETQPLDAIREVTIDEKDFQPSPDLIPPGPDVQQQRMLFETWALDTLKGEDAPQEDAAAKEAVVGGDVRSTLWLFETRALETPSREVQVGRLQQVRQPEGDGRDLEGASKSALGQPPAGDGEAKGDVKAFKKLFETLPLDSIGQEKPAGPAEERKPREGTFAGQVQAGQALFEKWPLYAIQDGQGGLHALTSVSREQVVGGDVQGSRWMFETQPLDRLGQSPERVDVIRGVTRQEVVAGDVSSGRWLFETQPLEVIHRQQQEKEGKEEEPPAEAPPKCSVQTMRWLFETRPIQALSGPEVTGAGPQSDVRSYTWMFESQPREGPGGPGEQHLQVRQASPPSTDQQMEAHVFETEPLLSTQAGGGKDPVHYCSRVEIPIGQVSRRKEAFEGPLAAGGPREEPATPPTPGGSVRKFTWLFENCPMDRLQAEAGGIQEMPPEKGTVTAASGKRFVFETGSLGELPDDVDESELLRIEKKAVEGGPGSPQTLRFESQPLYVLPDRQGRLHEVTAVRKEEVQKADSRGARWVFETRPLAPGPGSGEEVFVLRAVTQEDIRQGERRAARWKFETEPLEPTRPGPTEGTGRPVGSYVRTVSVSDVQQGSVRTSTWLFENRPLDSLKGGSEPAPEPAPAVQRQDSRRGDVKRCTWLFETQPLDRLREPAAPEEAPPEELPRADVKSTTWLFESTPLDRLRDPAPPEERPREQVPAGDVKGTTRLFESKPLGHTEAQKSRGQEEREAAAGETLCRLHRSPGVLQGSGILIEAHTARTVRMAKYQLPGQEPPRVQKEELVLGELPRILRRVTQGPDVDPQGLLVREDEAGLMKPEPLLLSALADSGHEVWDLLAWSWAPSGARTGLVIQETERGLVKLLVYSLRLPPGAPERGSVQLLASCIEKGDLSSLKSLQWEPPTESPSPAEGTSPPCQTPATASLEKKVIHVALPDGGIGGPRGTGATSTDLLSKEAWAEPRGLQKPPVTAGDPRAAPSGSVPGPDLQVAMQNLRQATAEAQNLQHHMQSKHKPKAVSPAQEALHDRQPPEPAPPGSPAPRISRAPMPSVLVTPGVRSKVSAGQEAPVEGSLGGRVPIQDGIYSAKAVSTFMPPAGPLPAKGELEARPQQGTFLPGAPTPPRIGGLDTGSGAEGEGPRGCVQAALQSLGKASMNVSKGDIRAALIYQDAARRVCRPTPSPATGPQALNAFPPPPAAVTGAQLPPPAGPEDDALSCAVGPQKPHTHLPSPASGQRPPERAETVPQKPHAHLPGPASGQKPPERTETVPQKPHSILLSPAFGQRPPEKAEAETAPQKSCAHLPGPASGQRPPERAEMAVLVTRKKPALPPKPAHLTGPAHGLAPKYPGLPTSPGEAPSPSPPHQTSGPPGGLLGGSHHPSLATSQASEKQAGGSGVQAPATRSPRTLMPPEGDPAPLQGPRGPPGPEPQAEAEAGPQQPQEEIPQGHVQETKDIFENLRKQQELRAILSRVKAMEEEAVSGVDVKALQSLFEAVPEWVGKRPPTSEPREARPGQVSPVGPKEVSSVELAFGDLARASAEVACLKEQTLARLLDIEKAIRKALSSVSSLKPEADITPLSGLLPDPLREGSLSPSPRESGAVVSAPLGSKAGSEQPGPEGGEKAKVGGLAKAQDPRKMENQAAVRAQPPAGSENQRTELGVPRVLPSRGSSPSSPSFISIHSAARKPPSPGDSPDISHLSRDTMHSLPRRPLAVAQEPLEATPIDRGHGEPEPSPGASPLLPRRQKSVLELQTGPRGSQLYGATHTVTEQYEEVDPFGNKIITSSTTVTKQADGPARGGYEGTSPLLRRYLHNASRANGALREAGMVCVTFGNSQPSGN</sequence>
<evidence type="ECO:0000313" key="7">
    <source>
        <dbReference type="Ensembl" id="ENSSHAP00000039912.1"/>
    </source>
</evidence>
<dbReference type="PANTHER" id="PTHR22591">
    <property type="entry name" value="XIN"/>
    <property type="match status" value="1"/>
</dbReference>
<keyword evidence="4 5" id="KW-0009">Actin-binding</keyword>
<feature type="repeat" description="Xin" evidence="5">
    <location>
        <begin position="952"/>
        <end position="967"/>
    </location>
</feature>
<feature type="region of interest" description="Disordered" evidence="6">
    <location>
        <begin position="1277"/>
        <end position="1304"/>
    </location>
</feature>
<feature type="repeat" description="Xin" evidence="5">
    <location>
        <begin position="869"/>
        <end position="884"/>
    </location>
</feature>
<dbReference type="CTD" id="165904"/>
<feature type="region of interest" description="Disordered" evidence="6">
    <location>
        <begin position="1888"/>
        <end position="2055"/>
    </location>
</feature>
<feature type="repeat" description="Xin" evidence="5">
    <location>
        <begin position="378"/>
        <end position="393"/>
    </location>
</feature>
<feature type="region of interest" description="Disordered" evidence="6">
    <location>
        <begin position="1211"/>
        <end position="1238"/>
    </location>
</feature>
<feature type="repeat" description="Xin" evidence="5">
    <location>
        <begin position="721"/>
        <end position="736"/>
    </location>
</feature>
<feature type="region of interest" description="Disordered" evidence="6">
    <location>
        <begin position="926"/>
        <end position="952"/>
    </location>
</feature>
<evidence type="ECO:0000256" key="3">
    <source>
        <dbReference type="ARBA" id="ARBA00022949"/>
    </source>
</evidence>
<feature type="compositionally biased region" description="Basic and acidic residues" evidence="6">
    <location>
        <begin position="1029"/>
        <end position="1051"/>
    </location>
</feature>
<feature type="repeat" description="Xin" evidence="5">
    <location>
        <begin position="304"/>
        <end position="319"/>
    </location>
</feature>
<proteinExistence type="inferred from homology"/>
<dbReference type="PROSITE" id="PS51389">
    <property type="entry name" value="XIN"/>
    <property type="match status" value="16"/>
</dbReference>
<comment type="subcellular location">
    <subcellularLocation>
        <location evidence="1">Cell junction</location>
    </subcellularLocation>
</comment>
<evidence type="ECO:0000256" key="4">
    <source>
        <dbReference type="ARBA" id="ARBA00023203"/>
    </source>
</evidence>
<dbReference type="GO" id="GO:0007015">
    <property type="term" value="P:actin filament organization"/>
    <property type="evidence" value="ECO:0007669"/>
    <property type="project" value="TreeGrafter"/>
</dbReference>
<keyword evidence="8" id="KW-1185">Reference proteome</keyword>
<reference evidence="7" key="2">
    <citation type="submission" date="2025-05" db="UniProtKB">
        <authorList>
            <consortium name="Ensembl"/>
        </authorList>
    </citation>
    <scope>IDENTIFICATION</scope>
</reference>
<reference evidence="7 8" key="1">
    <citation type="journal article" date="2011" name="Proc. Natl. Acad. Sci. U.S.A.">
        <title>Genetic diversity and population structure of the endangered marsupial Sarcophilus harrisii (Tasmanian devil).</title>
        <authorList>
            <person name="Miller W."/>
            <person name="Hayes V.M."/>
            <person name="Ratan A."/>
            <person name="Petersen D.C."/>
            <person name="Wittekindt N.E."/>
            <person name="Miller J."/>
            <person name="Walenz B."/>
            <person name="Knight J."/>
            <person name="Qi J."/>
            <person name="Zhao F."/>
            <person name="Wang Q."/>
            <person name="Bedoya-Reina O.C."/>
            <person name="Katiyar N."/>
            <person name="Tomsho L.P."/>
            <person name="Kasson L.M."/>
            <person name="Hardie R.A."/>
            <person name="Woodbridge P."/>
            <person name="Tindall E.A."/>
            <person name="Bertelsen M.F."/>
            <person name="Dixon D."/>
            <person name="Pyecroft S."/>
            <person name="Helgen K.M."/>
            <person name="Lesk A.M."/>
            <person name="Pringle T.H."/>
            <person name="Patterson N."/>
            <person name="Zhang Y."/>
            <person name="Kreiss A."/>
            <person name="Woods G.M."/>
            <person name="Jones M.E."/>
            <person name="Schuster S.C."/>
        </authorList>
    </citation>
    <scope>NUCLEOTIDE SEQUENCE [LARGE SCALE GENOMIC DNA]</scope>
</reference>
<feature type="compositionally biased region" description="Polar residues" evidence="6">
    <location>
        <begin position="645"/>
        <end position="656"/>
    </location>
</feature>
<dbReference type="GO" id="GO:0051015">
    <property type="term" value="F:actin filament binding"/>
    <property type="evidence" value="ECO:0007669"/>
    <property type="project" value="TreeGrafter"/>
</dbReference>
<dbReference type="RefSeq" id="XP_031808232.1">
    <property type="nucleotide sequence ID" value="XM_031952372.1"/>
</dbReference>
<feature type="region of interest" description="Disordered" evidence="6">
    <location>
        <begin position="397"/>
        <end position="436"/>
    </location>
</feature>
<feature type="compositionally biased region" description="Low complexity" evidence="6">
    <location>
        <begin position="1743"/>
        <end position="1761"/>
    </location>
</feature>
<dbReference type="Ensembl" id="ENSSHAT00000035564.1">
    <property type="protein sequence ID" value="ENSSHAP00000041567.1"/>
    <property type="gene ID" value="ENSSHAG00000030341.1"/>
</dbReference>
<feature type="repeat" description="Xin" evidence="5">
    <location>
        <begin position="986"/>
        <end position="1001"/>
    </location>
</feature>
<feature type="repeat" description="Xin" evidence="5">
    <location>
        <begin position="228"/>
        <end position="243"/>
    </location>
</feature>
<comment type="similarity">
    <text evidence="5">Belongs to the Xin family.</text>
</comment>
<name>A0A7N4PKM3_SARHA</name>
<dbReference type="GO" id="GO:0005925">
    <property type="term" value="C:focal adhesion"/>
    <property type="evidence" value="ECO:0007669"/>
    <property type="project" value="TreeGrafter"/>
</dbReference>
<dbReference type="GO" id="GO:0001725">
    <property type="term" value="C:stress fiber"/>
    <property type="evidence" value="ECO:0007669"/>
    <property type="project" value="TreeGrafter"/>
</dbReference>
<dbReference type="GeneTree" id="ENSGT00530000063779"/>
<feature type="region of interest" description="Disordered" evidence="6">
    <location>
        <begin position="569"/>
        <end position="589"/>
    </location>
</feature>